<dbReference type="InterPro" id="IPR038666">
    <property type="entry name" value="SSP1_head-tail_sf"/>
</dbReference>
<dbReference type="Proteomes" id="UP001596016">
    <property type="component" value="Unassembled WGS sequence"/>
</dbReference>
<evidence type="ECO:0000313" key="2">
    <source>
        <dbReference type="Proteomes" id="UP001596016"/>
    </source>
</evidence>
<sequence>MMVSFLNPGVLRTEMALEKPEAIPDGMGGFSEHWTEIATIFARIEPLAAESRFGADKQMEAVTHRITLRKRQTIESNMRFRRGSRVFQIVTLHDPDESGRYLVCRTREGEP</sequence>
<dbReference type="Pfam" id="PF05521">
    <property type="entry name" value="Phage_HCP"/>
    <property type="match status" value="1"/>
</dbReference>
<comment type="caution">
    <text evidence="1">The sequence shown here is derived from an EMBL/GenBank/DDBJ whole genome shotgun (WGS) entry which is preliminary data.</text>
</comment>
<accession>A0ABW0GVF3</accession>
<keyword evidence="2" id="KW-1185">Reference proteome</keyword>
<protein>
    <submittedName>
        <fullName evidence="1">Phage head closure protein</fullName>
    </submittedName>
</protein>
<dbReference type="InterPro" id="IPR008767">
    <property type="entry name" value="Phage_SPP1_head-tail_adaptor"/>
</dbReference>
<gene>
    <name evidence="1" type="ORF">ACFPLB_05125</name>
</gene>
<proteinExistence type="predicted"/>
<reference evidence="2" key="1">
    <citation type="journal article" date="2019" name="Int. J. Syst. Evol. Microbiol.">
        <title>The Global Catalogue of Microorganisms (GCM) 10K type strain sequencing project: providing services to taxonomists for standard genome sequencing and annotation.</title>
        <authorList>
            <consortium name="The Broad Institute Genomics Platform"/>
            <consortium name="The Broad Institute Genome Sequencing Center for Infectious Disease"/>
            <person name="Wu L."/>
            <person name="Ma J."/>
        </authorList>
    </citation>
    <scope>NUCLEOTIDE SEQUENCE [LARGE SCALE GENOMIC DNA]</scope>
    <source>
        <strain evidence="2">CGMCC 4.1415</strain>
    </source>
</reference>
<dbReference type="Gene3D" id="2.40.10.270">
    <property type="entry name" value="Bacteriophage SPP1 head-tail adaptor protein"/>
    <property type="match status" value="1"/>
</dbReference>
<dbReference type="EMBL" id="JBHSLL010000012">
    <property type="protein sequence ID" value="MFC5385349.1"/>
    <property type="molecule type" value="Genomic_DNA"/>
</dbReference>
<dbReference type="NCBIfam" id="TIGR01563">
    <property type="entry name" value="gp16_SPP1"/>
    <property type="match status" value="1"/>
</dbReference>
<dbReference type="RefSeq" id="WP_378228268.1">
    <property type="nucleotide sequence ID" value="NZ_JBHSLL010000012.1"/>
</dbReference>
<evidence type="ECO:0000313" key="1">
    <source>
        <dbReference type="EMBL" id="MFC5385349.1"/>
    </source>
</evidence>
<organism evidence="1 2">
    <name type="scientific">Aquamicrobium segne</name>
    <dbReference type="NCBI Taxonomy" id="469547"/>
    <lineage>
        <taxon>Bacteria</taxon>
        <taxon>Pseudomonadati</taxon>
        <taxon>Pseudomonadota</taxon>
        <taxon>Alphaproteobacteria</taxon>
        <taxon>Hyphomicrobiales</taxon>
        <taxon>Phyllobacteriaceae</taxon>
        <taxon>Aquamicrobium</taxon>
    </lineage>
</organism>
<name>A0ABW0GVF3_9HYPH</name>